<dbReference type="SUPFAM" id="SSF51679">
    <property type="entry name" value="Bacterial luciferase-like"/>
    <property type="match status" value="1"/>
</dbReference>
<dbReference type="Gene3D" id="3.20.20.30">
    <property type="entry name" value="Luciferase-like domain"/>
    <property type="match status" value="1"/>
</dbReference>
<evidence type="ECO:0000256" key="1">
    <source>
        <dbReference type="ARBA" id="ARBA00022630"/>
    </source>
</evidence>
<dbReference type="GO" id="GO:0016705">
    <property type="term" value="F:oxidoreductase activity, acting on paired donors, with incorporation or reduction of molecular oxygen"/>
    <property type="evidence" value="ECO:0007669"/>
    <property type="project" value="InterPro"/>
</dbReference>
<dbReference type="AlphaFoldDB" id="A0AAU6SBT5"/>
<dbReference type="InterPro" id="IPR036661">
    <property type="entry name" value="Luciferase-like_sf"/>
</dbReference>
<organism evidence="5">
    <name type="scientific">Microbacterium sp. LWS13-1.2</name>
    <dbReference type="NCBI Taxonomy" id="3135264"/>
    <lineage>
        <taxon>Bacteria</taxon>
        <taxon>Bacillati</taxon>
        <taxon>Actinomycetota</taxon>
        <taxon>Actinomycetes</taxon>
        <taxon>Micrococcales</taxon>
        <taxon>Microbacteriaceae</taxon>
        <taxon>Microbacterium</taxon>
    </lineage>
</organism>
<keyword evidence="1" id="KW-0285">Flavoprotein</keyword>
<proteinExistence type="predicted"/>
<evidence type="ECO:0008006" key="6">
    <source>
        <dbReference type="Google" id="ProtNLM"/>
    </source>
</evidence>
<accession>A0AAU6SBT5</accession>
<gene>
    <name evidence="5" type="ORF">MRBLWS13_001981</name>
</gene>
<name>A0AAU6SBT5_9MICO</name>
<reference evidence="5" key="1">
    <citation type="submission" date="2024-04" db="EMBL/GenBank/DDBJ databases">
        <authorList>
            <person name="Roder T."/>
            <person name="Oberhansli S."/>
            <person name="Kreuzer M."/>
        </authorList>
    </citation>
    <scope>NUCLEOTIDE SEQUENCE</scope>
    <source>
        <strain evidence="5">LWS13-1.2</strain>
    </source>
</reference>
<evidence type="ECO:0000256" key="2">
    <source>
        <dbReference type="ARBA" id="ARBA00022643"/>
    </source>
</evidence>
<sequence length="154" mass="17147">MAFIDFDDARVTLSRNLGADVSDLDLNEKIPLERFENIPDATVARLAVYRHLTVEEDYTLRDIFINWRSVTGHAAMVGTASQVADRMVDWFESGACDGFSLNAPTFPASVDAIREQLVPELQSRGYFREAYTETTLRGHLGLPVPPAWDAVAEA</sequence>
<evidence type="ECO:0000256" key="3">
    <source>
        <dbReference type="ARBA" id="ARBA00023002"/>
    </source>
</evidence>
<keyword evidence="3" id="KW-0560">Oxidoreductase</keyword>
<dbReference type="PANTHER" id="PTHR30011">
    <property type="entry name" value="ALKANESULFONATE MONOOXYGENASE-RELATED"/>
    <property type="match status" value="1"/>
</dbReference>
<dbReference type="EMBL" id="CP151632">
    <property type="protein sequence ID" value="WZO34326.1"/>
    <property type="molecule type" value="Genomic_DNA"/>
</dbReference>
<dbReference type="RefSeq" id="WP_349428883.1">
    <property type="nucleotide sequence ID" value="NZ_CP151632.1"/>
</dbReference>
<dbReference type="PANTHER" id="PTHR30011:SF16">
    <property type="entry name" value="C2H2 FINGER DOMAIN TRANSCRIPTION FACTOR (EUROFUNG)-RELATED"/>
    <property type="match status" value="1"/>
</dbReference>
<evidence type="ECO:0000313" key="5">
    <source>
        <dbReference type="EMBL" id="WZO34326.1"/>
    </source>
</evidence>
<keyword evidence="2" id="KW-0288">FMN</keyword>
<dbReference type="GO" id="GO:0004497">
    <property type="term" value="F:monooxygenase activity"/>
    <property type="evidence" value="ECO:0007669"/>
    <property type="project" value="UniProtKB-KW"/>
</dbReference>
<protein>
    <recommendedName>
        <fullName evidence="6">Nitrilotriacetate monooxygenase component A</fullName>
    </recommendedName>
</protein>
<evidence type="ECO:0000256" key="4">
    <source>
        <dbReference type="ARBA" id="ARBA00023033"/>
    </source>
</evidence>
<dbReference type="InterPro" id="IPR051260">
    <property type="entry name" value="Diverse_substr_monoxygenases"/>
</dbReference>
<keyword evidence="4" id="KW-0503">Monooxygenase</keyword>